<dbReference type="GO" id="GO:0005227">
    <property type="term" value="F:calcium-activated cation channel activity"/>
    <property type="evidence" value="ECO:0007669"/>
    <property type="project" value="InterPro"/>
</dbReference>
<dbReference type="AlphaFoldDB" id="A0A0V0QFS0"/>
<feature type="transmembrane region" description="Helical" evidence="2">
    <location>
        <begin position="218"/>
        <end position="236"/>
    </location>
</feature>
<keyword evidence="2" id="KW-0812">Transmembrane</keyword>
<feature type="transmembrane region" description="Helical" evidence="2">
    <location>
        <begin position="256"/>
        <end position="274"/>
    </location>
</feature>
<evidence type="ECO:0008006" key="5">
    <source>
        <dbReference type="Google" id="ProtNLM"/>
    </source>
</evidence>
<organism evidence="3 4">
    <name type="scientific">Pseudocohnilembus persalinus</name>
    <name type="common">Ciliate</name>
    <dbReference type="NCBI Taxonomy" id="266149"/>
    <lineage>
        <taxon>Eukaryota</taxon>
        <taxon>Sar</taxon>
        <taxon>Alveolata</taxon>
        <taxon>Ciliophora</taxon>
        <taxon>Intramacronucleata</taxon>
        <taxon>Oligohymenophorea</taxon>
        <taxon>Scuticociliatia</taxon>
        <taxon>Philasterida</taxon>
        <taxon>Pseudocohnilembidae</taxon>
        <taxon>Pseudocohnilembus</taxon>
    </lineage>
</organism>
<name>A0A0V0QFS0_PSEPJ</name>
<keyword evidence="4" id="KW-1185">Reference proteome</keyword>
<feature type="region of interest" description="Disordered" evidence="1">
    <location>
        <begin position="446"/>
        <end position="468"/>
    </location>
</feature>
<accession>A0A0V0QFS0</accession>
<dbReference type="OrthoDB" id="292950at2759"/>
<evidence type="ECO:0000256" key="2">
    <source>
        <dbReference type="SAM" id="Phobius"/>
    </source>
</evidence>
<sequence length="468" mass="54891">MQLFLNLCSASLVALANVIIGITIRRYAQKEERTTQTSYFVQVGRKLIKMFMVNMLLTIFLGNIIFWYYLGYFNNRGHGVDKYNLSPLLSNLIGEYFFLFITNSYISSIMSLLDVMWFKRLIQRKFAKNQLKKKICKKSQQDLNKLFEGHPVDMALRYANVLKVVLYTSAISTVIPIGVPMCLVGIFIIYWSDKYLLYRRMVCNNYISNDLQKKMTKLMHLSTLFFAIGNFITQYLPQYDNFETSFSSKLERKQYLLVSALGIVIALTFQYIPFRKVSIYYLYKKFSPTSKKYSKYKSYQYSQIIEEINEDYDLYHPASRDKVLQAEMKNQQKKGKILQQNQSESQKIIPEAQQGDEFSHHTIASSNKHLDQTNQKIQNHHNIVPSDKQSFLQNSVSKNSQRNLLNRSEPILFTKSSSSGQQIELSHLSIQVDEQNDQNNKNQFKKFDHFKQNDYLEQKKQSSIENQE</sequence>
<feature type="transmembrane region" description="Helical" evidence="2">
    <location>
        <begin position="96"/>
        <end position="118"/>
    </location>
</feature>
<dbReference type="PANTHER" id="PTHR13018">
    <property type="entry name" value="PROBABLE MEMBRANE PROTEIN DUF221-RELATED"/>
    <property type="match status" value="1"/>
</dbReference>
<feature type="transmembrane region" description="Helical" evidence="2">
    <location>
        <begin position="12"/>
        <end position="28"/>
    </location>
</feature>
<dbReference type="GO" id="GO:0005886">
    <property type="term" value="C:plasma membrane"/>
    <property type="evidence" value="ECO:0007669"/>
    <property type="project" value="TreeGrafter"/>
</dbReference>
<keyword evidence="2" id="KW-0472">Membrane</keyword>
<gene>
    <name evidence="3" type="ORF">PPERSA_09566</name>
</gene>
<feature type="compositionally biased region" description="Basic and acidic residues" evidence="1">
    <location>
        <begin position="446"/>
        <end position="462"/>
    </location>
</feature>
<evidence type="ECO:0000313" key="4">
    <source>
        <dbReference type="Proteomes" id="UP000054937"/>
    </source>
</evidence>
<dbReference type="InterPro" id="IPR045122">
    <property type="entry name" value="Csc1-like"/>
</dbReference>
<comment type="caution">
    <text evidence="3">The sequence shown here is derived from an EMBL/GenBank/DDBJ whole genome shotgun (WGS) entry which is preliminary data.</text>
</comment>
<reference evidence="3 4" key="1">
    <citation type="journal article" date="2015" name="Sci. Rep.">
        <title>Genome of the facultative scuticociliatosis pathogen Pseudocohnilembus persalinus provides insight into its virulence through horizontal gene transfer.</title>
        <authorList>
            <person name="Xiong J."/>
            <person name="Wang G."/>
            <person name="Cheng J."/>
            <person name="Tian M."/>
            <person name="Pan X."/>
            <person name="Warren A."/>
            <person name="Jiang C."/>
            <person name="Yuan D."/>
            <person name="Miao W."/>
        </authorList>
    </citation>
    <scope>NUCLEOTIDE SEQUENCE [LARGE SCALE GENOMIC DNA]</scope>
    <source>
        <strain evidence="3">36N120E</strain>
    </source>
</reference>
<proteinExistence type="predicted"/>
<dbReference type="EMBL" id="LDAU01000180">
    <property type="protein sequence ID" value="KRX00960.1"/>
    <property type="molecule type" value="Genomic_DNA"/>
</dbReference>
<keyword evidence="2" id="KW-1133">Transmembrane helix</keyword>
<dbReference type="InParanoid" id="A0A0V0QFS0"/>
<dbReference type="Proteomes" id="UP000054937">
    <property type="component" value="Unassembled WGS sequence"/>
</dbReference>
<feature type="transmembrane region" description="Helical" evidence="2">
    <location>
        <begin position="164"/>
        <end position="191"/>
    </location>
</feature>
<dbReference type="PANTHER" id="PTHR13018:SF83">
    <property type="entry name" value="RRM DOMAIN-CONTAINING PROTEIN"/>
    <property type="match status" value="1"/>
</dbReference>
<evidence type="ECO:0000256" key="1">
    <source>
        <dbReference type="SAM" id="MobiDB-lite"/>
    </source>
</evidence>
<evidence type="ECO:0000313" key="3">
    <source>
        <dbReference type="EMBL" id="KRX00960.1"/>
    </source>
</evidence>
<feature type="transmembrane region" description="Helical" evidence="2">
    <location>
        <begin position="48"/>
        <end position="70"/>
    </location>
</feature>
<protein>
    <recommendedName>
        <fullName evidence="5">CSC1/OSCA1-like 7TM region domain-containing protein</fullName>
    </recommendedName>
</protein>